<evidence type="ECO:0000256" key="1">
    <source>
        <dbReference type="ARBA" id="ARBA00022801"/>
    </source>
</evidence>
<dbReference type="NCBIfam" id="TIGR02258">
    <property type="entry name" value="2_5_ligase"/>
    <property type="match status" value="1"/>
</dbReference>
<organism evidence="4 5">
    <name type="scientific">Sulfuracidifex metallicus DSM 6482 = JCM 9184</name>
    <dbReference type="NCBI Taxonomy" id="523847"/>
    <lineage>
        <taxon>Archaea</taxon>
        <taxon>Thermoproteota</taxon>
        <taxon>Thermoprotei</taxon>
        <taxon>Sulfolobales</taxon>
        <taxon>Sulfolobaceae</taxon>
        <taxon>Sulfuracidifex</taxon>
    </lineage>
</organism>
<dbReference type="PANTHER" id="PTHR35561">
    <property type="entry name" value="RNA 2',3'-CYCLIC PHOSPHODIESTERASE"/>
    <property type="match status" value="1"/>
</dbReference>
<name>A0A6A9QP82_SULME</name>
<dbReference type="Pfam" id="PF02834">
    <property type="entry name" value="LigT_PEase"/>
    <property type="match status" value="2"/>
</dbReference>
<dbReference type="SUPFAM" id="SSF55144">
    <property type="entry name" value="LigT-like"/>
    <property type="match status" value="1"/>
</dbReference>
<accession>A0A6A9QP82</accession>
<dbReference type="Proteomes" id="UP000470772">
    <property type="component" value="Unassembled WGS sequence"/>
</dbReference>
<sequence>MRLFIAVDVPLSQKIKDLLKEIDKSGADVKTVEPENLHLTLLFIGEKREDDLKTIEEIMNSLKGQNSFSASARGVGFFPNLDRPRVIWIGIEDHGNLSEIRKQLVNSFKERKITFDDRNEFSPHLTLGRIRSPRGIENIKRIWEERKYEDFGNFKVDKVMLFKSILTPRGPIYEELHSVGLKETSLS</sequence>
<comment type="catalytic activity">
    <reaction evidence="2">
        <text>a 3'-end 2',3'-cyclophospho-ribonucleotide-RNA + H2O = a 3'-end 2'-phospho-ribonucleotide-RNA + H(+)</text>
        <dbReference type="Rhea" id="RHEA:11828"/>
        <dbReference type="Rhea" id="RHEA-COMP:10464"/>
        <dbReference type="Rhea" id="RHEA-COMP:17353"/>
        <dbReference type="ChEBI" id="CHEBI:15377"/>
        <dbReference type="ChEBI" id="CHEBI:15378"/>
        <dbReference type="ChEBI" id="CHEBI:83064"/>
        <dbReference type="ChEBI" id="CHEBI:173113"/>
        <dbReference type="EC" id="3.1.4.58"/>
    </reaction>
</comment>
<protein>
    <recommendedName>
        <fullName evidence="2">RNA 2',3'-cyclic phosphodiesterase</fullName>
        <shortName evidence="2">RNA 2',3'-CPDase</shortName>
        <ecNumber evidence="2">3.1.4.58</ecNumber>
    </recommendedName>
</protein>
<keyword evidence="5" id="KW-1185">Reference proteome</keyword>
<feature type="domain" description="Phosphoesterase HXTX" evidence="3">
    <location>
        <begin position="94"/>
        <end position="173"/>
    </location>
</feature>
<dbReference type="InterPro" id="IPR014051">
    <property type="entry name" value="Phosphoesterase_HXTX"/>
</dbReference>
<reference evidence="4 5" key="1">
    <citation type="submission" date="2019-10" db="EMBL/GenBank/DDBJ databases">
        <title>Sequencing and Assembly of Multiple Reported Metal-Biooxidizing Members of the Extremely Thermoacidophilic Archaeal Family Sulfolobaceae.</title>
        <authorList>
            <person name="Counts J.A."/>
            <person name="Kelly R.M."/>
        </authorList>
    </citation>
    <scope>NUCLEOTIDE SEQUENCE [LARGE SCALE GENOMIC DNA]</scope>
    <source>
        <strain evidence="4 5">DSM 6482</strain>
    </source>
</reference>
<evidence type="ECO:0000259" key="3">
    <source>
        <dbReference type="Pfam" id="PF02834"/>
    </source>
</evidence>
<dbReference type="EC" id="3.1.4.58" evidence="2"/>
<gene>
    <name evidence="4" type="primary">thpR</name>
    <name evidence="4" type="ORF">GC250_11120</name>
</gene>
<dbReference type="RefSeq" id="WP_156017704.1">
    <property type="nucleotide sequence ID" value="NZ_WGGD01000005.1"/>
</dbReference>
<dbReference type="InterPro" id="IPR004175">
    <property type="entry name" value="RNA_CPDase"/>
</dbReference>
<dbReference type="Gene3D" id="3.90.1140.10">
    <property type="entry name" value="Cyclic phosphodiesterase"/>
    <property type="match status" value="1"/>
</dbReference>
<dbReference type="HAMAP" id="MF_01940">
    <property type="entry name" value="RNA_CPDase"/>
    <property type="match status" value="1"/>
</dbReference>
<feature type="domain" description="Phosphoesterase HXTX" evidence="3">
    <location>
        <begin position="9"/>
        <end position="88"/>
    </location>
</feature>
<dbReference type="GO" id="GO:0008664">
    <property type="term" value="F:RNA 2',3'-cyclic 3'-phosphodiesterase activity"/>
    <property type="evidence" value="ECO:0007669"/>
    <property type="project" value="UniProtKB-EC"/>
</dbReference>
<feature type="active site" description="Proton acceptor" evidence="2">
    <location>
        <position position="124"/>
    </location>
</feature>
<proteinExistence type="inferred from homology"/>
<evidence type="ECO:0000313" key="4">
    <source>
        <dbReference type="EMBL" id="MUN29969.1"/>
    </source>
</evidence>
<evidence type="ECO:0000256" key="2">
    <source>
        <dbReference type="HAMAP-Rule" id="MF_01940"/>
    </source>
</evidence>
<feature type="short sequence motif" description="HXTX 2" evidence="2">
    <location>
        <begin position="124"/>
        <end position="127"/>
    </location>
</feature>
<keyword evidence="1 2" id="KW-0378">Hydrolase</keyword>
<dbReference type="AlphaFoldDB" id="A0A6A9QP82"/>
<dbReference type="EMBL" id="WGGD01000005">
    <property type="protein sequence ID" value="MUN29969.1"/>
    <property type="molecule type" value="Genomic_DNA"/>
</dbReference>
<feature type="active site" description="Proton donor" evidence="2">
    <location>
        <position position="38"/>
    </location>
</feature>
<dbReference type="PANTHER" id="PTHR35561:SF1">
    <property type="entry name" value="RNA 2',3'-CYCLIC PHOSPHODIESTERASE"/>
    <property type="match status" value="1"/>
</dbReference>
<comment type="similarity">
    <text evidence="2">Belongs to the 2H phosphoesterase superfamily. ThpR family.</text>
</comment>
<feature type="short sequence motif" description="HXTX 1" evidence="2">
    <location>
        <begin position="38"/>
        <end position="41"/>
    </location>
</feature>
<evidence type="ECO:0000313" key="5">
    <source>
        <dbReference type="Proteomes" id="UP000470772"/>
    </source>
</evidence>
<comment type="caution">
    <text evidence="4">The sequence shown here is derived from an EMBL/GenBank/DDBJ whole genome shotgun (WGS) entry which is preliminary data.</text>
</comment>
<comment type="function">
    <text evidence="2">Hydrolyzes RNA 2',3'-cyclic phosphodiester to an RNA 2'-phosphomonoester.</text>
</comment>
<dbReference type="InterPro" id="IPR009097">
    <property type="entry name" value="Cyclic_Pdiesterase"/>
</dbReference>
<dbReference type="GO" id="GO:0004113">
    <property type="term" value="F:2',3'-cyclic-nucleotide 3'-phosphodiesterase activity"/>
    <property type="evidence" value="ECO:0007669"/>
    <property type="project" value="InterPro"/>
</dbReference>